<dbReference type="SUPFAM" id="SSF52540">
    <property type="entry name" value="P-loop containing nucleoside triphosphate hydrolases"/>
    <property type="match status" value="1"/>
</dbReference>
<keyword evidence="13" id="KW-1185">Reference proteome</keyword>
<feature type="region of interest" description="Disordered" evidence="10">
    <location>
        <begin position="1"/>
        <end position="50"/>
    </location>
</feature>
<dbReference type="PANTHER" id="PTHR43297">
    <property type="entry name" value="OLIGOPEPTIDE TRANSPORT ATP-BINDING PROTEIN APPD"/>
    <property type="match status" value="1"/>
</dbReference>
<dbReference type="GO" id="GO:0005524">
    <property type="term" value="F:ATP binding"/>
    <property type="evidence" value="ECO:0007669"/>
    <property type="project" value="UniProtKB-KW"/>
</dbReference>
<evidence type="ECO:0000256" key="7">
    <source>
        <dbReference type="ARBA" id="ARBA00022840"/>
    </source>
</evidence>
<keyword evidence="3" id="KW-0813">Transport</keyword>
<evidence type="ECO:0000313" key="12">
    <source>
        <dbReference type="EMBL" id="PTE16135.1"/>
    </source>
</evidence>
<dbReference type="GO" id="GO:0016887">
    <property type="term" value="F:ATP hydrolysis activity"/>
    <property type="evidence" value="ECO:0007669"/>
    <property type="project" value="InterPro"/>
</dbReference>
<feature type="compositionally biased region" description="Basic and acidic residues" evidence="10">
    <location>
        <begin position="27"/>
        <end position="48"/>
    </location>
</feature>
<dbReference type="InterPro" id="IPR003439">
    <property type="entry name" value="ABC_transporter-like_ATP-bd"/>
</dbReference>
<comment type="subcellular location">
    <subcellularLocation>
        <location evidence="1">Cell inner membrane</location>
        <topology evidence="1">Peripheral membrane protein</topology>
    </subcellularLocation>
</comment>
<dbReference type="AlphaFoldDB" id="A0A2T4JDZ7"/>
<reference evidence="12 13" key="1">
    <citation type="submission" date="2018-03" db="EMBL/GenBank/DDBJ databases">
        <title>Rhodobacter blasticus.</title>
        <authorList>
            <person name="Meyer T.E."/>
            <person name="Miller S."/>
            <person name="Lodha T."/>
            <person name="Gandham S."/>
            <person name="Chintalapati S."/>
            <person name="Chintalapati V.R."/>
        </authorList>
    </citation>
    <scope>NUCLEOTIDE SEQUENCE [LARGE SCALE GENOMIC DNA]</scope>
    <source>
        <strain evidence="12 13">DSM 2131</strain>
    </source>
</reference>
<comment type="similarity">
    <text evidence="2">Belongs to the ABC transporter superfamily.</text>
</comment>
<dbReference type="Proteomes" id="UP000241362">
    <property type="component" value="Unassembled WGS sequence"/>
</dbReference>
<dbReference type="GO" id="GO:0005886">
    <property type="term" value="C:plasma membrane"/>
    <property type="evidence" value="ECO:0007669"/>
    <property type="project" value="UniProtKB-SubCell"/>
</dbReference>
<keyword evidence="8" id="KW-1278">Translocase</keyword>
<dbReference type="InterPro" id="IPR017871">
    <property type="entry name" value="ABC_transporter-like_CS"/>
</dbReference>
<dbReference type="PROSITE" id="PS00211">
    <property type="entry name" value="ABC_TRANSPORTER_1"/>
    <property type="match status" value="1"/>
</dbReference>
<evidence type="ECO:0000259" key="11">
    <source>
        <dbReference type="PROSITE" id="PS50893"/>
    </source>
</evidence>
<keyword evidence="6" id="KW-0547">Nucleotide-binding</keyword>
<evidence type="ECO:0000256" key="8">
    <source>
        <dbReference type="ARBA" id="ARBA00022967"/>
    </source>
</evidence>
<proteinExistence type="inferred from homology"/>
<dbReference type="InterPro" id="IPR027417">
    <property type="entry name" value="P-loop_NTPase"/>
</dbReference>
<evidence type="ECO:0000256" key="1">
    <source>
        <dbReference type="ARBA" id="ARBA00004417"/>
    </source>
</evidence>
<evidence type="ECO:0000313" key="13">
    <source>
        <dbReference type="Proteomes" id="UP000241362"/>
    </source>
</evidence>
<dbReference type="InterPro" id="IPR050388">
    <property type="entry name" value="ABC_Ni/Peptide_Import"/>
</dbReference>
<evidence type="ECO:0000256" key="9">
    <source>
        <dbReference type="ARBA" id="ARBA00023136"/>
    </source>
</evidence>
<organism evidence="12 13">
    <name type="scientific">Fuscovulum blasticum DSM 2131</name>
    <dbReference type="NCBI Taxonomy" id="1188250"/>
    <lineage>
        <taxon>Bacteria</taxon>
        <taxon>Pseudomonadati</taxon>
        <taxon>Pseudomonadota</taxon>
        <taxon>Alphaproteobacteria</taxon>
        <taxon>Rhodobacterales</taxon>
        <taxon>Paracoccaceae</taxon>
        <taxon>Pseudogemmobacter</taxon>
    </lineage>
</organism>
<comment type="caution">
    <text evidence="12">The sequence shown here is derived from an EMBL/GenBank/DDBJ whole genome shotgun (WGS) entry which is preliminary data.</text>
</comment>
<evidence type="ECO:0000256" key="10">
    <source>
        <dbReference type="SAM" id="MobiDB-lite"/>
    </source>
</evidence>
<keyword evidence="7 12" id="KW-0067">ATP-binding</keyword>
<keyword evidence="9" id="KW-0472">Membrane</keyword>
<evidence type="ECO:0000256" key="5">
    <source>
        <dbReference type="ARBA" id="ARBA00022519"/>
    </source>
</evidence>
<dbReference type="Pfam" id="PF00005">
    <property type="entry name" value="ABC_tran"/>
    <property type="match status" value="1"/>
</dbReference>
<keyword evidence="4" id="KW-1003">Cell membrane</keyword>
<dbReference type="InterPro" id="IPR003593">
    <property type="entry name" value="AAA+_ATPase"/>
</dbReference>
<dbReference type="EMBL" id="PZKE01000002">
    <property type="protein sequence ID" value="PTE16135.1"/>
    <property type="molecule type" value="Genomic_DNA"/>
</dbReference>
<accession>A0A2T4JDZ7</accession>
<dbReference type="PROSITE" id="PS50893">
    <property type="entry name" value="ABC_TRANSPORTER_2"/>
    <property type="match status" value="1"/>
</dbReference>
<dbReference type="Gene3D" id="3.40.50.300">
    <property type="entry name" value="P-loop containing nucleotide triphosphate hydrolases"/>
    <property type="match status" value="1"/>
</dbReference>
<protein>
    <submittedName>
        <fullName evidence="12">ABC transporter ATP-binding protein</fullName>
    </submittedName>
</protein>
<name>A0A2T4JDZ7_FUSBL</name>
<keyword evidence="5" id="KW-0997">Cell inner membrane</keyword>
<dbReference type="PANTHER" id="PTHR43297:SF14">
    <property type="entry name" value="ATPASE AAA-TYPE CORE DOMAIN-CONTAINING PROTEIN"/>
    <property type="match status" value="1"/>
</dbReference>
<evidence type="ECO:0000256" key="2">
    <source>
        <dbReference type="ARBA" id="ARBA00005417"/>
    </source>
</evidence>
<gene>
    <name evidence="12" type="ORF">C5F44_03725</name>
</gene>
<evidence type="ECO:0000256" key="4">
    <source>
        <dbReference type="ARBA" id="ARBA00022475"/>
    </source>
</evidence>
<feature type="domain" description="ABC transporter" evidence="11">
    <location>
        <begin position="57"/>
        <end position="294"/>
    </location>
</feature>
<evidence type="ECO:0000256" key="3">
    <source>
        <dbReference type="ARBA" id="ARBA00022448"/>
    </source>
</evidence>
<dbReference type="CDD" id="cd03257">
    <property type="entry name" value="ABC_NikE_OppD_transporters"/>
    <property type="match status" value="1"/>
</dbReference>
<evidence type="ECO:0000256" key="6">
    <source>
        <dbReference type="ARBA" id="ARBA00022741"/>
    </source>
</evidence>
<sequence length="310" mass="32668">MGRHDRRRAQPVALGRVAVDHPGAGAGDHRRLDLSRGRSPDRQPDRAEAAMTDRPLLSLQQLAVTYPGAPLPALQGIDLRLAPREKLAVIGESGSGKSTLARAIAGLLPGGSHVGGDLIWSGDTPVPGRDIGFVFQDPGGSLDPLLSIGAHLVEVLRTHLPLSPRAARDRAGDLLAQVRLPDPRAALEGYPHQFSGGQRQRIAIALAIAAGPALLIADEATSALDVLVQAEIVALLRDLAEARTMALIFVTHDIGLAAQLADRIAVLRNGRLQEIGPTARVLAAPQAEYTRQLLAAHLDLSSPPLVEARG</sequence>
<dbReference type="SMART" id="SM00382">
    <property type="entry name" value="AAA"/>
    <property type="match status" value="1"/>
</dbReference>